<organism evidence="2 3">
    <name type="scientific">Cyanidioschyzon merolae (strain NIES-3377 / 10D)</name>
    <name type="common">Unicellular red alga</name>
    <dbReference type="NCBI Taxonomy" id="280699"/>
    <lineage>
        <taxon>Eukaryota</taxon>
        <taxon>Rhodophyta</taxon>
        <taxon>Bangiophyceae</taxon>
        <taxon>Cyanidiales</taxon>
        <taxon>Cyanidiaceae</taxon>
        <taxon>Cyanidioschyzon</taxon>
    </lineage>
</organism>
<dbReference type="InterPro" id="IPR000086">
    <property type="entry name" value="NUDIX_hydrolase_dom"/>
</dbReference>
<gene>
    <name evidence="2" type="ORF">CYME_CMH072C</name>
</gene>
<dbReference type="AlphaFoldDB" id="M1V4Y9"/>
<dbReference type="KEGG" id="cme:CYME_CMH072C"/>
<evidence type="ECO:0000313" key="2">
    <source>
        <dbReference type="EMBL" id="BAM79765.1"/>
    </source>
</evidence>
<reference evidence="2 3" key="2">
    <citation type="journal article" date="2007" name="BMC Biol.">
        <title>A 100%-complete sequence reveals unusually simple genomic features in the hot-spring red alga Cyanidioschyzon merolae.</title>
        <authorList>
            <person name="Nozaki H."/>
            <person name="Takano H."/>
            <person name="Misumi O."/>
            <person name="Terasawa K."/>
            <person name="Matsuzaki M."/>
            <person name="Maruyama S."/>
            <person name="Nishida K."/>
            <person name="Yagisawa F."/>
            <person name="Yoshida Y."/>
            <person name="Fujiwara T."/>
            <person name="Takio S."/>
            <person name="Tamura K."/>
            <person name="Chung S.J."/>
            <person name="Nakamura S."/>
            <person name="Kuroiwa H."/>
            <person name="Tanaka K."/>
            <person name="Sato N."/>
            <person name="Kuroiwa T."/>
        </authorList>
    </citation>
    <scope>NUCLEOTIDE SEQUENCE [LARGE SCALE GENOMIC DNA]</scope>
    <source>
        <strain evidence="2 3">10D</strain>
    </source>
</reference>
<dbReference type="Proteomes" id="UP000007014">
    <property type="component" value="Chromosome 8"/>
</dbReference>
<dbReference type="CDD" id="cd04692">
    <property type="entry name" value="NUDIX_Hydrolase"/>
    <property type="match status" value="1"/>
</dbReference>
<sequence length="257" mass="28534">MQAGFVQLSGVGVSGPASLPARCGLLSGLSWRGFYRVQRSCGARGLRGHYTDIRHRGTSKPEWFDVLDQTDLHTIVGKKLRHEVHRDGDWHRAVHVWLYDPASDAVLLQLRSAAKDTHPLCWDVSAAGHLHSGEHDLSTAAKRELEEELGIGSVEPELLFTVRSEYVDDHLRDREVQSVYVVCIPGAATATANADEADALGTSATSHTFLLQKEEVEQVRWMPLSEYLAAVEQHRAGYVPRPQAYIEKLRASLLPLN</sequence>
<dbReference type="STRING" id="280699.M1V4Y9"/>
<dbReference type="GO" id="GO:0003824">
    <property type="term" value="F:catalytic activity"/>
    <property type="evidence" value="ECO:0007669"/>
    <property type="project" value="UniProtKB-ARBA"/>
</dbReference>
<dbReference type="Gene3D" id="3.90.79.10">
    <property type="entry name" value="Nucleoside Triphosphate Pyrophosphohydrolase"/>
    <property type="match status" value="1"/>
</dbReference>
<dbReference type="PANTHER" id="PTHR10885">
    <property type="entry name" value="ISOPENTENYL-DIPHOSPHATE DELTA-ISOMERASE"/>
    <property type="match status" value="1"/>
</dbReference>
<dbReference type="PANTHER" id="PTHR10885:SF0">
    <property type="entry name" value="ISOPENTENYL-DIPHOSPHATE DELTA-ISOMERASE"/>
    <property type="match status" value="1"/>
</dbReference>
<keyword evidence="3" id="KW-1185">Reference proteome</keyword>
<dbReference type="InterPro" id="IPR015797">
    <property type="entry name" value="NUDIX_hydrolase-like_dom_sf"/>
</dbReference>
<name>M1V4Y9_CYAM1</name>
<reference evidence="2 3" key="1">
    <citation type="journal article" date="2004" name="Nature">
        <title>Genome sequence of the ultrasmall unicellular red alga Cyanidioschyzon merolae 10D.</title>
        <authorList>
            <person name="Matsuzaki M."/>
            <person name="Misumi O."/>
            <person name="Shin-i T."/>
            <person name="Maruyama S."/>
            <person name="Takahara M."/>
            <person name="Miyagishima S."/>
            <person name="Mori T."/>
            <person name="Nishida K."/>
            <person name="Yagisawa F."/>
            <person name="Nishida K."/>
            <person name="Yoshida Y."/>
            <person name="Nishimura Y."/>
            <person name="Nakao S."/>
            <person name="Kobayashi T."/>
            <person name="Momoyama Y."/>
            <person name="Higashiyama T."/>
            <person name="Minoda A."/>
            <person name="Sano M."/>
            <person name="Nomoto H."/>
            <person name="Oishi K."/>
            <person name="Hayashi H."/>
            <person name="Ohta F."/>
            <person name="Nishizaka S."/>
            <person name="Haga S."/>
            <person name="Miura S."/>
            <person name="Morishita T."/>
            <person name="Kabeya Y."/>
            <person name="Terasawa K."/>
            <person name="Suzuki Y."/>
            <person name="Ishii Y."/>
            <person name="Asakawa S."/>
            <person name="Takano H."/>
            <person name="Ohta N."/>
            <person name="Kuroiwa H."/>
            <person name="Tanaka K."/>
            <person name="Shimizu N."/>
            <person name="Sugano S."/>
            <person name="Sato N."/>
            <person name="Nozaki H."/>
            <person name="Ogasawara N."/>
            <person name="Kohara Y."/>
            <person name="Kuroiwa T."/>
        </authorList>
    </citation>
    <scope>NUCLEOTIDE SEQUENCE [LARGE SCALE GENOMIC DNA]</scope>
    <source>
        <strain evidence="2 3">10D</strain>
    </source>
</reference>
<dbReference type="OMA" id="RADCHAQ"/>
<dbReference type="OrthoDB" id="1415013at2759"/>
<accession>M1V4Y9</accession>
<protein>
    <recommendedName>
        <fullName evidence="1">Nudix hydrolase domain-containing protein</fullName>
    </recommendedName>
</protein>
<dbReference type="PROSITE" id="PS51462">
    <property type="entry name" value="NUDIX"/>
    <property type="match status" value="1"/>
</dbReference>
<evidence type="ECO:0000313" key="3">
    <source>
        <dbReference type="Proteomes" id="UP000007014"/>
    </source>
</evidence>
<dbReference type="EMBL" id="AP006490">
    <property type="protein sequence ID" value="BAM79765.1"/>
    <property type="molecule type" value="Genomic_DNA"/>
</dbReference>
<evidence type="ECO:0000259" key="1">
    <source>
        <dbReference type="PROSITE" id="PS51462"/>
    </source>
</evidence>
<dbReference type="Pfam" id="PF00293">
    <property type="entry name" value="NUDIX"/>
    <property type="match status" value="1"/>
</dbReference>
<dbReference type="Gramene" id="CMH072CT">
    <property type="protein sequence ID" value="CMH072CT"/>
    <property type="gene ID" value="CMH072C"/>
</dbReference>
<dbReference type="RefSeq" id="XP_005536051.1">
    <property type="nucleotide sequence ID" value="XM_005535994.1"/>
</dbReference>
<proteinExistence type="predicted"/>
<dbReference type="HOGENOM" id="CLU_060552_1_0_1"/>
<feature type="domain" description="Nudix hydrolase" evidence="1">
    <location>
        <begin position="89"/>
        <end position="244"/>
    </location>
</feature>
<dbReference type="SUPFAM" id="SSF55811">
    <property type="entry name" value="Nudix"/>
    <property type="match status" value="1"/>
</dbReference>
<dbReference type="GeneID" id="16993404"/>